<keyword evidence="5 8" id="KW-0378">Hydrolase</keyword>
<keyword evidence="6 8" id="KW-0326">Glycosidase</keyword>
<dbReference type="SUPFAM" id="SSF49899">
    <property type="entry name" value="Concanavalin A-like lectins/glucanases"/>
    <property type="match status" value="1"/>
</dbReference>
<name>A0A2T4PYP2_STAWA</name>
<evidence type="ECO:0000256" key="8">
    <source>
        <dbReference type="RuleBase" id="RU362110"/>
    </source>
</evidence>
<dbReference type="InterPro" id="IPR013189">
    <property type="entry name" value="Glyco_hydro_32_C"/>
</dbReference>
<evidence type="ECO:0000256" key="4">
    <source>
        <dbReference type="ARBA" id="ARBA00019623"/>
    </source>
</evidence>
<comment type="function">
    <text evidence="9">Enables the bacterium to metabolize sucrose as a sole carbon source.</text>
</comment>
<dbReference type="AlphaFoldDB" id="A0A2T4PYP2"/>
<evidence type="ECO:0000259" key="11">
    <source>
        <dbReference type="Pfam" id="PF08244"/>
    </source>
</evidence>
<dbReference type="PANTHER" id="PTHR43101">
    <property type="entry name" value="BETA-FRUCTOSIDASE"/>
    <property type="match status" value="1"/>
</dbReference>
<dbReference type="Gene3D" id="2.115.10.20">
    <property type="entry name" value="Glycosyl hydrolase domain, family 43"/>
    <property type="match status" value="1"/>
</dbReference>
<dbReference type="PANTHER" id="PTHR43101:SF1">
    <property type="entry name" value="BETA-FRUCTOSIDASE"/>
    <property type="match status" value="1"/>
</dbReference>
<comment type="catalytic activity">
    <reaction evidence="8">
        <text>Hydrolysis of terminal non-reducing beta-D-fructofuranoside residues in beta-D-fructofuranosides.</text>
        <dbReference type="EC" id="3.2.1.26"/>
    </reaction>
</comment>
<dbReference type="GO" id="GO:0004564">
    <property type="term" value="F:beta-fructofuranosidase activity"/>
    <property type="evidence" value="ECO:0007669"/>
    <property type="project" value="UniProtKB-EC"/>
</dbReference>
<evidence type="ECO:0000256" key="6">
    <source>
        <dbReference type="ARBA" id="ARBA00023295"/>
    </source>
</evidence>
<evidence type="ECO:0000259" key="10">
    <source>
        <dbReference type="Pfam" id="PF00251"/>
    </source>
</evidence>
<feature type="domain" description="Glycosyl hydrolase family 32 C-terminal" evidence="11">
    <location>
        <begin position="342"/>
        <end position="481"/>
    </location>
</feature>
<dbReference type="SMART" id="SM00640">
    <property type="entry name" value="Glyco_32"/>
    <property type="match status" value="1"/>
</dbReference>
<evidence type="ECO:0000256" key="5">
    <source>
        <dbReference type="ARBA" id="ARBA00022801"/>
    </source>
</evidence>
<comment type="pathway">
    <text evidence="1 9">Glycan biosynthesis; sucrose metabolism.</text>
</comment>
<feature type="domain" description="Glycosyl hydrolase family 32 N-terminal" evidence="10">
    <location>
        <begin position="38"/>
        <end position="338"/>
    </location>
</feature>
<evidence type="ECO:0000313" key="12">
    <source>
        <dbReference type="EMBL" id="PTI50201.1"/>
    </source>
</evidence>
<dbReference type="STRING" id="1194526.A284_04240"/>
<dbReference type="InterPro" id="IPR051214">
    <property type="entry name" value="GH32_Enzymes"/>
</dbReference>
<evidence type="ECO:0000256" key="1">
    <source>
        <dbReference type="ARBA" id="ARBA00004914"/>
    </source>
</evidence>
<dbReference type="Pfam" id="PF08244">
    <property type="entry name" value="Glyco_hydro_32C"/>
    <property type="match status" value="1"/>
</dbReference>
<evidence type="ECO:0000256" key="7">
    <source>
        <dbReference type="ARBA" id="ARBA00033367"/>
    </source>
</evidence>
<dbReference type="Proteomes" id="UP000240717">
    <property type="component" value="Unassembled WGS sequence"/>
</dbReference>
<protein>
    <recommendedName>
        <fullName evidence="4 8">Sucrose-6-phosphate hydrolase</fullName>
        <ecNumber evidence="3 8">3.2.1.26</ecNumber>
    </recommendedName>
    <alternativeName>
        <fullName evidence="7 9">Invertase</fullName>
    </alternativeName>
</protein>
<dbReference type="SUPFAM" id="SSF75005">
    <property type="entry name" value="Arabinanase/levansucrase/invertase"/>
    <property type="match status" value="1"/>
</dbReference>
<dbReference type="GO" id="GO:0005985">
    <property type="term" value="P:sucrose metabolic process"/>
    <property type="evidence" value="ECO:0007669"/>
    <property type="project" value="UniProtKB-UniPathway"/>
</dbReference>
<dbReference type="UniPathway" id="UPA00238"/>
<dbReference type="InterPro" id="IPR018053">
    <property type="entry name" value="Glyco_hydro_32_AS"/>
</dbReference>
<comment type="subcellular location">
    <subcellularLocation>
        <location evidence="9">Cytoplasm</location>
    </subcellularLocation>
</comment>
<dbReference type="Gene3D" id="2.60.120.560">
    <property type="entry name" value="Exo-inulinase, domain 1"/>
    <property type="match status" value="1"/>
</dbReference>
<dbReference type="Pfam" id="PF00251">
    <property type="entry name" value="Glyco_hydro_32N"/>
    <property type="match status" value="1"/>
</dbReference>
<comment type="similarity">
    <text evidence="2 8">Belongs to the glycosyl hydrolase 32 family.</text>
</comment>
<organism evidence="12 13">
    <name type="scientific">Staphylococcus warneri</name>
    <dbReference type="NCBI Taxonomy" id="1292"/>
    <lineage>
        <taxon>Bacteria</taxon>
        <taxon>Bacillati</taxon>
        <taxon>Bacillota</taxon>
        <taxon>Bacilli</taxon>
        <taxon>Bacillales</taxon>
        <taxon>Staphylococcaceae</taxon>
        <taxon>Staphylococcus</taxon>
    </lineage>
</organism>
<evidence type="ECO:0000256" key="3">
    <source>
        <dbReference type="ARBA" id="ARBA00012758"/>
    </source>
</evidence>
<dbReference type="InterPro" id="IPR023296">
    <property type="entry name" value="Glyco_hydro_beta-prop_sf"/>
</dbReference>
<reference evidence="12 13" key="1">
    <citation type="journal article" date="2016" name="Front. Microbiol.">
        <title>Comprehensive Phylogenetic Analysis of Bovine Non-aureus Staphylococci Species Based on Whole-Genome Sequencing.</title>
        <authorList>
            <person name="Naushad S."/>
            <person name="Barkema H.W."/>
            <person name="Luby C."/>
            <person name="Condas L.A."/>
            <person name="Nobrega D.B."/>
            <person name="Carson D.A."/>
            <person name="De Buck J."/>
        </authorList>
    </citation>
    <scope>NUCLEOTIDE SEQUENCE [LARGE SCALE GENOMIC DNA]</scope>
    <source>
        <strain evidence="12 13">SNUC 2993</strain>
    </source>
</reference>
<accession>A0A2T4PYP2</accession>
<keyword evidence="9" id="KW-0963">Cytoplasm</keyword>
<keyword evidence="9" id="KW-0119">Carbohydrate metabolism</keyword>
<dbReference type="InterPro" id="IPR001362">
    <property type="entry name" value="Glyco_hydro_32"/>
</dbReference>
<sequence>MTEWTKEERYQRIEEVDSDKLLNLKQQVQLSPYRQTFHIQPETGLLNDPNGLIYFNGKYYVSHQWFPLGAVHGLKYWFNYTSDDLVHFEPQGVILSPDTKFDSHGVYSGSAFEFQGHLYYMYTGNHRDHNWQRHSSQMIARMKADGSVEKFPKPVISQQPEGYTSHFRDPKVFQIEDQYYAILGAQTMDEFGRLLLYSSKDIVNWHFQGEIKTSLNQFGYMWECPDYFELDGHDIIMFCPQGIDSEEDKYRNIYQSGYIMGDLNLDTLEFDHQSFLELDRGFDFYAPQTFLDKNGQRILIGWMGLPETTYPTDEEGWAHCLTIPRVLTVENGKLKQRPIQSLEKLRYNKETALGYANKFTTKLHPYEGKQYELIIDILENDASEVYFELRTSRYQSTMISYNKRDNKVTLDRTDSGLLPGNVEGTTRSTKLDSTLTQLRIFVDTSSIEIFCNDGERVLTSRIFPAEEATGIKTSTESGQVYLQFTKYNLKGDLS</sequence>
<dbReference type="InterPro" id="IPR013148">
    <property type="entry name" value="Glyco_hydro_32_N"/>
</dbReference>
<dbReference type="CDD" id="cd18623">
    <property type="entry name" value="GH32_ScrB-like"/>
    <property type="match status" value="1"/>
</dbReference>
<dbReference type="NCBIfam" id="TIGR01322">
    <property type="entry name" value="scrB_fam"/>
    <property type="match status" value="1"/>
</dbReference>
<evidence type="ECO:0000256" key="2">
    <source>
        <dbReference type="ARBA" id="ARBA00009902"/>
    </source>
</evidence>
<dbReference type="PROSITE" id="PS00609">
    <property type="entry name" value="GLYCOSYL_HYDROL_F32"/>
    <property type="match status" value="1"/>
</dbReference>
<dbReference type="RefSeq" id="WP_002452010.1">
    <property type="nucleotide sequence ID" value="NZ_CP054017.1"/>
</dbReference>
<proteinExistence type="inferred from homology"/>
<evidence type="ECO:0000313" key="13">
    <source>
        <dbReference type="Proteomes" id="UP000240717"/>
    </source>
</evidence>
<dbReference type="EC" id="3.2.1.26" evidence="3 8"/>
<evidence type="ECO:0000256" key="9">
    <source>
        <dbReference type="RuleBase" id="RU365015"/>
    </source>
</evidence>
<comment type="caution">
    <text evidence="12">The sequence shown here is derived from an EMBL/GenBank/DDBJ whole genome shotgun (WGS) entry which is preliminary data.</text>
</comment>
<dbReference type="GO" id="GO:0005737">
    <property type="term" value="C:cytoplasm"/>
    <property type="evidence" value="ECO:0007669"/>
    <property type="project" value="UniProtKB-SubCell"/>
</dbReference>
<dbReference type="InterPro" id="IPR006232">
    <property type="entry name" value="Suc6P_hydrolase"/>
</dbReference>
<dbReference type="EMBL" id="PZEV01000035">
    <property type="protein sequence ID" value="PTI50201.1"/>
    <property type="molecule type" value="Genomic_DNA"/>
</dbReference>
<gene>
    <name evidence="12" type="ORF">BU085_09740</name>
</gene>
<dbReference type="InterPro" id="IPR013320">
    <property type="entry name" value="ConA-like_dom_sf"/>
</dbReference>